<keyword evidence="2" id="KW-0963">Cytoplasm</keyword>
<dbReference type="FunFam" id="3.40.50.300:FF:000108">
    <property type="entry name" value="ATP-dependent RNA helicase RhlE"/>
    <property type="match status" value="1"/>
</dbReference>
<comment type="catalytic activity">
    <reaction evidence="8">
        <text>ATP + H2O = ADP + phosphate + H(+)</text>
        <dbReference type="Rhea" id="RHEA:13065"/>
        <dbReference type="ChEBI" id="CHEBI:15377"/>
        <dbReference type="ChEBI" id="CHEBI:15378"/>
        <dbReference type="ChEBI" id="CHEBI:30616"/>
        <dbReference type="ChEBI" id="CHEBI:43474"/>
        <dbReference type="ChEBI" id="CHEBI:456216"/>
        <dbReference type="EC" id="3.6.4.13"/>
    </reaction>
</comment>
<dbReference type="PROSITE" id="PS00039">
    <property type="entry name" value="DEAD_ATP_HELICASE"/>
    <property type="match status" value="1"/>
</dbReference>
<dbReference type="GO" id="GO:0005840">
    <property type="term" value="C:ribosome"/>
    <property type="evidence" value="ECO:0007669"/>
    <property type="project" value="TreeGrafter"/>
</dbReference>
<evidence type="ECO:0000256" key="12">
    <source>
        <dbReference type="SAM" id="MobiDB-lite"/>
    </source>
</evidence>
<evidence type="ECO:0000313" key="17">
    <source>
        <dbReference type="Proteomes" id="UP000541810"/>
    </source>
</evidence>
<feature type="region of interest" description="Disordered" evidence="12">
    <location>
        <begin position="419"/>
        <end position="439"/>
    </location>
</feature>
<comment type="caution">
    <text evidence="16">The sequence shown here is derived from an EMBL/GenBank/DDBJ whole genome shotgun (WGS) entry which is preliminary data.</text>
</comment>
<evidence type="ECO:0000256" key="4">
    <source>
        <dbReference type="ARBA" id="ARBA00022801"/>
    </source>
</evidence>
<dbReference type="InterPro" id="IPR014014">
    <property type="entry name" value="RNA_helicase_DEAD_Q_motif"/>
</dbReference>
<dbReference type="Pfam" id="PF00270">
    <property type="entry name" value="DEAD"/>
    <property type="match status" value="1"/>
</dbReference>
<feature type="compositionally biased region" description="Basic residues" evidence="12">
    <location>
        <begin position="664"/>
        <end position="681"/>
    </location>
</feature>
<protein>
    <recommendedName>
        <fullName evidence="9">DEAD-box ATP-dependent RNA helicase RhpA</fullName>
        <ecNumber evidence="1">3.6.4.13</ecNumber>
    </recommendedName>
</protein>
<evidence type="ECO:0000259" key="13">
    <source>
        <dbReference type="PROSITE" id="PS51192"/>
    </source>
</evidence>
<dbReference type="InterPro" id="IPR011545">
    <property type="entry name" value="DEAD/DEAH_box_helicase_dom"/>
</dbReference>
<evidence type="ECO:0000259" key="14">
    <source>
        <dbReference type="PROSITE" id="PS51194"/>
    </source>
</evidence>
<gene>
    <name evidence="16" type="ORF">HNQ40_001161</name>
</gene>
<dbReference type="InterPro" id="IPR050547">
    <property type="entry name" value="DEAD_box_RNA_helicases"/>
</dbReference>
<evidence type="ECO:0000256" key="5">
    <source>
        <dbReference type="ARBA" id="ARBA00022806"/>
    </source>
</evidence>
<feature type="domain" description="DEAD-box RNA helicase Q" evidence="15">
    <location>
        <begin position="21"/>
        <end position="49"/>
    </location>
</feature>
<evidence type="ECO:0000259" key="15">
    <source>
        <dbReference type="PROSITE" id="PS51195"/>
    </source>
</evidence>
<feature type="region of interest" description="Disordered" evidence="12">
    <location>
        <begin position="471"/>
        <end position="515"/>
    </location>
</feature>
<dbReference type="GO" id="GO:0005829">
    <property type="term" value="C:cytosol"/>
    <property type="evidence" value="ECO:0007669"/>
    <property type="project" value="TreeGrafter"/>
</dbReference>
<evidence type="ECO:0000256" key="6">
    <source>
        <dbReference type="ARBA" id="ARBA00022840"/>
    </source>
</evidence>
<evidence type="ECO:0000256" key="8">
    <source>
        <dbReference type="ARBA" id="ARBA00047984"/>
    </source>
</evidence>
<dbReference type="InterPro" id="IPR000629">
    <property type="entry name" value="RNA-helicase_DEAD-box_CS"/>
</dbReference>
<evidence type="ECO:0000256" key="10">
    <source>
        <dbReference type="PROSITE-ProRule" id="PRU00552"/>
    </source>
</evidence>
<dbReference type="InterPro" id="IPR014001">
    <property type="entry name" value="Helicase_ATP-bd"/>
</dbReference>
<dbReference type="PROSITE" id="PS51194">
    <property type="entry name" value="HELICASE_CTER"/>
    <property type="match status" value="1"/>
</dbReference>
<dbReference type="InterPro" id="IPR005580">
    <property type="entry name" value="DbpA/CsdA_RNA-bd_dom"/>
</dbReference>
<feature type="region of interest" description="Disordered" evidence="12">
    <location>
        <begin position="590"/>
        <end position="725"/>
    </location>
</feature>
<dbReference type="PANTHER" id="PTHR47963:SF8">
    <property type="entry name" value="ATP-DEPENDENT RNA HELICASE DEAD"/>
    <property type="match status" value="1"/>
</dbReference>
<comment type="similarity">
    <text evidence="7 11">Belongs to the DEAD box helicase family.</text>
</comment>
<dbReference type="RefSeq" id="WP_184676939.1">
    <property type="nucleotide sequence ID" value="NZ_JACHGY010000001.1"/>
</dbReference>
<dbReference type="EMBL" id="JACHGY010000001">
    <property type="protein sequence ID" value="MBB6429355.1"/>
    <property type="molecule type" value="Genomic_DNA"/>
</dbReference>
<evidence type="ECO:0000256" key="1">
    <source>
        <dbReference type="ARBA" id="ARBA00012552"/>
    </source>
</evidence>
<feature type="short sequence motif" description="Q motif" evidence="10">
    <location>
        <begin position="21"/>
        <end position="49"/>
    </location>
</feature>
<keyword evidence="3 11" id="KW-0547">Nucleotide-binding</keyword>
<dbReference type="AlphaFoldDB" id="A0A7X0H7Q3"/>
<name>A0A7X0H7Q3_9BACT</name>
<feature type="compositionally biased region" description="Basic and acidic residues" evidence="12">
    <location>
        <begin position="419"/>
        <end position="434"/>
    </location>
</feature>
<proteinExistence type="inferred from homology"/>
<reference evidence="16 17" key="1">
    <citation type="submission" date="2020-08" db="EMBL/GenBank/DDBJ databases">
        <title>Genomic Encyclopedia of Type Strains, Phase IV (KMG-IV): sequencing the most valuable type-strain genomes for metagenomic binning, comparative biology and taxonomic classification.</title>
        <authorList>
            <person name="Goeker M."/>
        </authorList>
    </citation>
    <scope>NUCLEOTIDE SEQUENCE [LARGE SCALE GENOMIC DNA]</scope>
    <source>
        <strain evidence="16 17">DSM 103725</strain>
    </source>
</reference>
<dbReference type="Gene3D" id="3.30.70.330">
    <property type="match status" value="1"/>
</dbReference>
<feature type="compositionally biased region" description="Basic residues" evidence="12">
    <location>
        <begin position="605"/>
        <end position="622"/>
    </location>
</feature>
<dbReference type="GO" id="GO:0016787">
    <property type="term" value="F:hydrolase activity"/>
    <property type="evidence" value="ECO:0007669"/>
    <property type="project" value="UniProtKB-KW"/>
</dbReference>
<dbReference type="PROSITE" id="PS51192">
    <property type="entry name" value="HELICASE_ATP_BIND_1"/>
    <property type="match status" value="1"/>
</dbReference>
<keyword evidence="6 11" id="KW-0067">ATP-binding</keyword>
<organism evidence="16 17">
    <name type="scientific">Algisphaera agarilytica</name>
    <dbReference type="NCBI Taxonomy" id="1385975"/>
    <lineage>
        <taxon>Bacteria</taxon>
        <taxon>Pseudomonadati</taxon>
        <taxon>Planctomycetota</taxon>
        <taxon>Phycisphaerae</taxon>
        <taxon>Phycisphaerales</taxon>
        <taxon>Phycisphaeraceae</taxon>
        <taxon>Algisphaera</taxon>
    </lineage>
</organism>
<dbReference type="GO" id="GO:0005524">
    <property type="term" value="F:ATP binding"/>
    <property type="evidence" value="ECO:0007669"/>
    <property type="project" value="UniProtKB-KW"/>
</dbReference>
<dbReference type="Pfam" id="PF03880">
    <property type="entry name" value="DbpA"/>
    <property type="match status" value="1"/>
</dbReference>
<dbReference type="SUPFAM" id="SSF52540">
    <property type="entry name" value="P-loop containing nucleoside triphosphate hydrolases"/>
    <property type="match status" value="1"/>
</dbReference>
<dbReference type="InterPro" id="IPR044742">
    <property type="entry name" value="DEAD/DEAH_RhlB"/>
</dbReference>
<accession>A0A7X0H7Q3</accession>
<dbReference type="InterPro" id="IPR027417">
    <property type="entry name" value="P-loop_NTPase"/>
</dbReference>
<dbReference type="SMART" id="SM00490">
    <property type="entry name" value="HELICc"/>
    <property type="match status" value="1"/>
</dbReference>
<dbReference type="PROSITE" id="PS51195">
    <property type="entry name" value="Q_MOTIF"/>
    <property type="match status" value="1"/>
</dbReference>
<feature type="compositionally biased region" description="Low complexity" evidence="12">
    <location>
        <begin position="473"/>
        <end position="484"/>
    </location>
</feature>
<dbReference type="GO" id="GO:0009409">
    <property type="term" value="P:response to cold"/>
    <property type="evidence" value="ECO:0007669"/>
    <property type="project" value="TreeGrafter"/>
</dbReference>
<dbReference type="CDD" id="cd00268">
    <property type="entry name" value="DEADc"/>
    <property type="match status" value="1"/>
</dbReference>
<keyword evidence="4 11" id="KW-0378">Hydrolase</keyword>
<feature type="compositionally biased region" description="Basic and acidic residues" evidence="12">
    <location>
        <begin position="485"/>
        <end position="506"/>
    </location>
</feature>
<dbReference type="GO" id="GO:0042255">
    <property type="term" value="P:ribosome assembly"/>
    <property type="evidence" value="ECO:0007669"/>
    <property type="project" value="UniProtKB-ARBA"/>
</dbReference>
<evidence type="ECO:0000256" key="7">
    <source>
        <dbReference type="ARBA" id="ARBA00038437"/>
    </source>
</evidence>
<feature type="compositionally biased region" description="Basic residues" evidence="12">
    <location>
        <begin position="715"/>
        <end position="725"/>
    </location>
</feature>
<dbReference type="GO" id="GO:0003724">
    <property type="term" value="F:RNA helicase activity"/>
    <property type="evidence" value="ECO:0007669"/>
    <property type="project" value="UniProtKB-EC"/>
</dbReference>
<evidence type="ECO:0000256" key="2">
    <source>
        <dbReference type="ARBA" id="ARBA00022490"/>
    </source>
</evidence>
<feature type="compositionally biased region" description="Basic residues" evidence="12">
    <location>
        <begin position="637"/>
        <end position="649"/>
    </location>
</feature>
<dbReference type="InterPro" id="IPR034415">
    <property type="entry name" value="CsdA_RRM"/>
</dbReference>
<dbReference type="InterPro" id="IPR001650">
    <property type="entry name" value="Helicase_C-like"/>
</dbReference>
<dbReference type="SMART" id="SM00487">
    <property type="entry name" value="DEXDc"/>
    <property type="match status" value="1"/>
</dbReference>
<evidence type="ECO:0000256" key="9">
    <source>
        <dbReference type="ARBA" id="ARBA00074363"/>
    </source>
</evidence>
<dbReference type="CDD" id="cd18787">
    <property type="entry name" value="SF2_C_DEAD"/>
    <property type="match status" value="1"/>
</dbReference>
<dbReference type="PANTHER" id="PTHR47963">
    <property type="entry name" value="DEAD-BOX ATP-DEPENDENT RNA HELICASE 47, MITOCHONDRIAL"/>
    <property type="match status" value="1"/>
</dbReference>
<feature type="domain" description="Helicase ATP-binding" evidence="13">
    <location>
        <begin position="52"/>
        <end position="233"/>
    </location>
</feature>
<dbReference type="CDD" id="cd12499">
    <property type="entry name" value="RRM_EcCsdA_like"/>
    <property type="match status" value="1"/>
</dbReference>
<dbReference type="Proteomes" id="UP000541810">
    <property type="component" value="Unassembled WGS sequence"/>
</dbReference>
<sequence length="725" mass="77935">MTSESEPTPAPDAGDDAATSVRFADLALPEAVQAALAEDGYETPSPIQAAIIPFLLEGRDVIGQAQTGTGKTAAFALPILGQLAAAQESGDEDGKKSKGPKALILAPTRELAIQVADNFARYSRKMKKVRVLAVYGGADFRGQAIPLQRGVDVVVGTPGRIMDHMRRGTLDVSNVRTLVLDEADEMLRMGFVEDVEWVLSETPPGRQVALFSATMPHAIKKIAEKQLENPERITIQGGSKTADTVRQRYWRVEGVRKVEALCRLLATEPVDAAIVFVRTRSATSELARSLEDAGFPAAPLSGDVPQAQRERTIEALRKGRLKLVVATDVAARGIDVESISHVFNFDVPEDSEAYIHRIGRTGRAGRTGEAILFVENRQRRLLINIERATGKPIEKMLLPTAADVHAIQLERFGDQLKERLTRKPSGEGEDEAPKPPKLRGFIDAICEETGRDAADVAAFLVGPAMASVLGGTRAPSGSAPSSSPDRPRRDAPRSEKPRFDRSDRPAPRAPIGGGGELYRVAVGRADGVRAGHLVGAIANETGLDGQDINKIRIFDSYSTLELPEGMPSNVYDLLQRTTVLGKPLRIKLASAPRDEVTHTGPAHAPTKRHQPIKHHPRPHKPKPSGGHAPSDATPAPKKPKGKTKFKPKGKFNPSADSPSDKKFKPNKFKPKHKAKAGKKLAGKPGGGVKKKSKTKNSDGGHSLAPAPFAGGGGKPIRKNKGLRRK</sequence>
<evidence type="ECO:0000313" key="16">
    <source>
        <dbReference type="EMBL" id="MBB6429355.1"/>
    </source>
</evidence>
<dbReference type="EC" id="3.6.4.13" evidence="1"/>
<dbReference type="Gene3D" id="3.40.50.300">
    <property type="entry name" value="P-loop containing nucleotide triphosphate hydrolases"/>
    <property type="match status" value="2"/>
</dbReference>
<evidence type="ECO:0000256" key="11">
    <source>
        <dbReference type="RuleBase" id="RU000492"/>
    </source>
</evidence>
<feature type="domain" description="Helicase C-terminal" evidence="14">
    <location>
        <begin position="257"/>
        <end position="401"/>
    </location>
</feature>
<evidence type="ECO:0000256" key="3">
    <source>
        <dbReference type="ARBA" id="ARBA00022741"/>
    </source>
</evidence>
<keyword evidence="5 11" id="KW-0347">Helicase</keyword>
<dbReference type="InterPro" id="IPR012677">
    <property type="entry name" value="Nucleotide-bd_a/b_plait_sf"/>
</dbReference>
<dbReference type="Pfam" id="PF00271">
    <property type="entry name" value="Helicase_C"/>
    <property type="match status" value="1"/>
</dbReference>
<keyword evidence="17" id="KW-1185">Reference proteome</keyword>
<dbReference type="GO" id="GO:0033592">
    <property type="term" value="F:RNA strand annealing activity"/>
    <property type="evidence" value="ECO:0007669"/>
    <property type="project" value="TreeGrafter"/>
</dbReference>